<feature type="region of interest" description="Disordered" evidence="1">
    <location>
        <begin position="408"/>
        <end position="482"/>
    </location>
</feature>
<feature type="transmembrane region" description="Helical" evidence="2">
    <location>
        <begin position="800"/>
        <end position="822"/>
    </location>
</feature>
<feature type="compositionally biased region" description="Basic and acidic residues" evidence="1">
    <location>
        <begin position="181"/>
        <end position="190"/>
    </location>
</feature>
<feature type="region of interest" description="Disordered" evidence="1">
    <location>
        <begin position="58"/>
        <end position="116"/>
    </location>
</feature>
<feature type="compositionally biased region" description="Low complexity" evidence="1">
    <location>
        <begin position="408"/>
        <end position="444"/>
    </location>
</feature>
<evidence type="ECO:0000313" key="4">
    <source>
        <dbReference type="Proteomes" id="UP000078512"/>
    </source>
</evidence>
<organism evidence="3 4">
    <name type="scientific">Linnemannia elongata AG-77</name>
    <dbReference type="NCBI Taxonomy" id="1314771"/>
    <lineage>
        <taxon>Eukaryota</taxon>
        <taxon>Fungi</taxon>
        <taxon>Fungi incertae sedis</taxon>
        <taxon>Mucoromycota</taxon>
        <taxon>Mortierellomycotina</taxon>
        <taxon>Mortierellomycetes</taxon>
        <taxon>Mortierellales</taxon>
        <taxon>Mortierellaceae</taxon>
        <taxon>Linnemannia</taxon>
    </lineage>
</organism>
<feature type="compositionally biased region" description="Polar residues" evidence="1">
    <location>
        <begin position="58"/>
        <end position="85"/>
    </location>
</feature>
<dbReference type="AlphaFoldDB" id="A0A197JRC4"/>
<dbReference type="InterPro" id="IPR040410">
    <property type="entry name" value="UPF0658_Golgi"/>
</dbReference>
<dbReference type="PANTHER" id="PTHR34391:SF1">
    <property type="entry name" value="UPF0658 GOLGI APPARATUS MEMBRANE PROTEIN C1952.10C-RELATED"/>
    <property type="match status" value="1"/>
</dbReference>
<name>A0A197JRC4_9FUNG</name>
<feature type="transmembrane region" description="Helical" evidence="2">
    <location>
        <begin position="834"/>
        <end position="852"/>
    </location>
</feature>
<feature type="compositionally biased region" description="Low complexity" evidence="1">
    <location>
        <begin position="362"/>
        <end position="371"/>
    </location>
</feature>
<feature type="region of interest" description="Disordered" evidence="1">
    <location>
        <begin position="157"/>
        <end position="250"/>
    </location>
</feature>
<evidence type="ECO:0000256" key="2">
    <source>
        <dbReference type="SAM" id="Phobius"/>
    </source>
</evidence>
<evidence type="ECO:0000313" key="3">
    <source>
        <dbReference type="EMBL" id="OAQ27832.1"/>
    </source>
</evidence>
<proteinExistence type="predicted"/>
<dbReference type="PANTHER" id="PTHR34391">
    <property type="entry name" value="UPF0658 GOLGI APPARATUS MEMBRANE PROTEIN C1952.10C-RELATED"/>
    <property type="match status" value="1"/>
</dbReference>
<feature type="region of interest" description="Disordered" evidence="1">
    <location>
        <begin position="1"/>
        <end position="29"/>
    </location>
</feature>
<feature type="transmembrane region" description="Helical" evidence="2">
    <location>
        <begin position="675"/>
        <end position="694"/>
    </location>
</feature>
<accession>A0A197JRC4</accession>
<keyword evidence="2" id="KW-1133">Transmembrane helix</keyword>
<feature type="transmembrane region" description="Helical" evidence="2">
    <location>
        <begin position="620"/>
        <end position="639"/>
    </location>
</feature>
<evidence type="ECO:0000256" key="1">
    <source>
        <dbReference type="SAM" id="MobiDB-lite"/>
    </source>
</evidence>
<reference evidence="3 4" key="1">
    <citation type="submission" date="2016-05" db="EMBL/GenBank/DDBJ databases">
        <title>Genome sequencing reveals origins of a unique bacterial endosymbiosis in the earliest lineages of terrestrial Fungi.</title>
        <authorList>
            <consortium name="DOE Joint Genome Institute"/>
            <person name="Uehling J."/>
            <person name="Gryganskyi A."/>
            <person name="Hameed K."/>
            <person name="Tschaplinski T."/>
            <person name="Misztal P."/>
            <person name="Wu S."/>
            <person name="Desiro A."/>
            <person name="Vande Pol N."/>
            <person name="Du Z.-Y."/>
            <person name="Zienkiewicz A."/>
            <person name="Zienkiewicz K."/>
            <person name="Morin E."/>
            <person name="Tisserant E."/>
            <person name="Splivallo R."/>
            <person name="Hainaut M."/>
            <person name="Henrissat B."/>
            <person name="Ohm R."/>
            <person name="Kuo A."/>
            <person name="Yan J."/>
            <person name="Lipzen A."/>
            <person name="Nolan M."/>
            <person name="Labutti K."/>
            <person name="Barry K."/>
            <person name="Goldstein A."/>
            <person name="Labbe J."/>
            <person name="Schadt C."/>
            <person name="Tuskan G."/>
            <person name="Grigoriev I."/>
            <person name="Martin F."/>
            <person name="Vilgalys R."/>
            <person name="Bonito G."/>
        </authorList>
    </citation>
    <scope>NUCLEOTIDE SEQUENCE [LARGE SCALE GENOMIC DNA]</scope>
    <source>
        <strain evidence="3 4">AG-77</strain>
    </source>
</reference>
<dbReference type="GO" id="GO:0005794">
    <property type="term" value="C:Golgi apparatus"/>
    <property type="evidence" value="ECO:0007669"/>
    <property type="project" value="TreeGrafter"/>
</dbReference>
<feature type="compositionally biased region" description="Low complexity" evidence="1">
    <location>
        <begin position="293"/>
        <end position="354"/>
    </location>
</feature>
<feature type="transmembrane region" description="Helical" evidence="2">
    <location>
        <begin position="750"/>
        <end position="774"/>
    </location>
</feature>
<feature type="compositionally biased region" description="Low complexity" evidence="1">
    <location>
        <begin position="218"/>
        <end position="246"/>
    </location>
</feature>
<feature type="compositionally biased region" description="Polar residues" evidence="1">
    <location>
        <begin position="103"/>
        <end position="116"/>
    </location>
</feature>
<dbReference type="EMBL" id="KV442053">
    <property type="protein sequence ID" value="OAQ27832.1"/>
    <property type="molecule type" value="Genomic_DNA"/>
</dbReference>
<keyword evidence="4" id="KW-1185">Reference proteome</keyword>
<keyword evidence="2" id="KW-0472">Membrane</keyword>
<dbReference type="OrthoDB" id="2448307at2759"/>
<keyword evidence="2" id="KW-0812">Transmembrane</keyword>
<protein>
    <submittedName>
        <fullName evidence="3">Uncharacterized protein</fullName>
    </submittedName>
</protein>
<feature type="compositionally biased region" description="Low complexity" evidence="1">
    <location>
        <begin position="164"/>
        <end position="177"/>
    </location>
</feature>
<gene>
    <name evidence="3" type="ORF">K457DRAFT_20836</name>
</gene>
<feature type="region of interest" description="Disordered" evidence="1">
    <location>
        <begin position="292"/>
        <end position="371"/>
    </location>
</feature>
<feature type="transmembrane region" description="Helical" evidence="2">
    <location>
        <begin position="864"/>
        <end position="883"/>
    </location>
</feature>
<sequence>MFPWGRRGSASQATGGDGQHHHQQDRNSAYINNQYDEDDILGAMKEIHYNNNHSHRLSNNISSFHPSNASRYNVSNSHSNSNGQAGNEHGQSRSNRSSQRYSHLQNSTSNNAHYGHQQNDSVQSMQQFYHLHEYRRSEDHSSIRYYSTGEYHLDLTATSGGGYQQQQQQQGIYGYMQSSRTPDRDRERKVVVNRTSMDDQIDESEGQYSSPPPSRSVTGAASSPLTTTTATTTTTTMEAETGTGASLTQQQPRTVCNCSNNNCESGNDNNSPTTTIINKTLVKLTHPARHHTYSGSLASSTTSSISSSSSSSSTVVSTTTSTVQHPPSSSSSPSSQMPQTPRSRMSFPAATPSLSSPPPSTPRSSGGRYNTTTVINTTTALSASTGALESPTASIATTSSTTTIATSNILSSPTSSKSSPSTLNNRHSLHSLPEGSSPSSSSSSMVTMKTKAFEGGPNFNKKLNSFPPPSSPLSTSKSPPRPLSLQQYRQVYQVSRPMSAHLNTSLIGGNRRSLLMRMESEYTMGDADRQGKLMIPAVAATNGTVPRGEMTGARTRTSVNSVAGAGGDGEGMMEFGGIMNPEGDGDNEDKRLEPRYVFSVPHWETVKAGLLPTSKPARDALMATIVLALITIALEGVLLHRHKAMTASLTGSAPTPAGSSGGGEMSYEISFFRPLTVYYSIFILAEVFAVGLLWDAAIHKNSLQLVAFTLFEWCMVSYSGLQIWQHDQLVKDIGIPAEVLMRLGDKTTQMILFSQLGVQIAACLGITLLTWRLYSEFGWLVFQKLGADVSLRKMMKEYRLLFTLLKLDAFFFFGYAIQVAALTDKQWQRGLEEIAFAIPLSGIIILLGFCALRNENKVTMGGFISCLGLLIAYMIYRLVALYQTLTGDASSDPYFFSRKTMTVFATLTLFMTMLALVYAVVMLCNFNKGLKEAMRQYRVRRSGTIRSVTPSVHRSSVNGGYGVSVTGLQYSQHGLGGDVGVVGAAGRRLSNQHRSDGMVGLGSGLSGGSGGTTGGANFILRI</sequence>
<feature type="transmembrane region" description="Helical" evidence="2">
    <location>
        <begin position="903"/>
        <end position="926"/>
    </location>
</feature>
<dbReference type="Proteomes" id="UP000078512">
    <property type="component" value="Unassembled WGS sequence"/>
</dbReference>
<feature type="compositionally biased region" description="Low complexity" evidence="1">
    <location>
        <begin position="92"/>
        <end position="102"/>
    </location>
</feature>